<dbReference type="InterPro" id="IPR006710">
    <property type="entry name" value="Glyco_hydro_43"/>
</dbReference>
<accession>A0A4Q5L9I4</accession>
<feature type="active site" description="Proton acceptor" evidence="5">
    <location>
        <position position="34"/>
    </location>
</feature>
<comment type="caution">
    <text evidence="9">The sequence shown here is derived from an EMBL/GenBank/DDBJ whole genome shotgun (WGS) entry which is preliminary data.</text>
</comment>
<evidence type="ECO:0000313" key="10">
    <source>
        <dbReference type="Proteomes" id="UP000294155"/>
    </source>
</evidence>
<keyword evidence="2" id="KW-0732">Signal</keyword>
<organism evidence="9 10">
    <name type="scientific">Hymenobacter persicinus</name>
    <dbReference type="NCBI Taxonomy" id="2025506"/>
    <lineage>
        <taxon>Bacteria</taxon>
        <taxon>Pseudomonadati</taxon>
        <taxon>Bacteroidota</taxon>
        <taxon>Cytophagia</taxon>
        <taxon>Cytophagales</taxon>
        <taxon>Hymenobacteraceae</taxon>
        <taxon>Hymenobacter</taxon>
    </lineage>
</organism>
<gene>
    <name evidence="9" type="ORF">EWM57_15090</name>
</gene>
<evidence type="ECO:0000256" key="8">
    <source>
        <dbReference type="SAM" id="MobiDB-lite"/>
    </source>
</evidence>
<evidence type="ECO:0000256" key="2">
    <source>
        <dbReference type="ARBA" id="ARBA00022729"/>
    </source>
</evidence>
<evidence type="ECO:0000256" key="3">
    <source>
        <dbReference type="ARBA" id="ARBA00022801"/>
    </source>
</evidence>
<dbReference type="Gene3D" id="2.115.10.20">
    <property type="entry name" value="Glycosyl hydrolase domain, family 43"/>
    <property type="match status" value="1"/>
</dbReference>
<dbReference type="AlphaFoldDB" id="A0A4Q5L9I4"/>
<dbReference type="CDD" id="cd18820">
    <property type="entry name" value="GH43_LbAraf43-like"/>
    <property type="match status" value="1"/>
</dbReference>
<dbReference type="GO" id="GO:0005975">
    <property type="term" value="P:carbohydrate metabolic process"/>
    <property type="evidence" value="ECO:0007669"/>
    <property type="project" value="InterPro"/>
</dbReference>
<protein>
    <submittedName>
        <fullName evidence="9">Glycosyl hydrolase family 43</fullName>
    </submittedName>
</protein>
<evidence type="ECO:0000256" key="1">
    <source>
        <dbReference type="ARBA" id="ARBA00009865"/>
    </source>
</evidence>
<sequence length="340" mass="37665">MLLVCSGACSRSSVPRETQAAATFTNPILPAGPDPWVTRKDGFYYLLVTTNDNITIRKTRALSNAGAAAPVVVWTPPAVGPNSVNIWAPELHFRRGKWYIYYTAGSNKADLSTQRTFVLENASADPTQGRWLDRGRLFSPQADFWAIDGTLLRYRGTDYFVWSGHPDAVQNRQCLYIARMADPVTLTGPRVRLSQPELQWETNGDPDVNEGPEALVSPRGHVFLTYSASGCWTDDYALGLLALRPGGNPLNPSDWAKSAQPVFRQSPTNGVYGPGHNGFFKSPDGRQDWLIYHANAGGSQGCKELRSPRMQRFRWNSDDTPNFGEPVSLKTPQRRPAGEH</sequence>
<dbReference type="Pfam" id="PF04616">
    <property type="entry name" value="Glyco_hydro_43"/>
    <property type="match status" value="1"/>
</dbReference>
<proteinExistence type="inferred from homology"/>
<reference evidence="9 10" key="1">
    <citation type="submission" date="2019-02" db="EMBL/GenBank/DDBJ databases">
        <title>Bacterial novel species isolated from soil.</title>
        <authorList>
            <person name="Jung H.-Y."/>
        </authorList>
    </citation>
    <scope>NUCLEOTIDE SEQUENCE [LARGE SCALE GENOMIC DNA]</scope>
    <source>
        <strain evidence="9 10">1-3-3-3</strain>
    </source>
</reference>
<dbReference type="PANTHER" id="PTHR43817">
    <property type="entry name" value="GLYCOSYL HYDROLASE"/>
    <property type="match status" value="1"/>
</dbReference>
<comment type="similarity">
    <text evidence="1 7">Belongs to the glycosyl hydrolase 43 family.</text>
</comment>
<dbReference type="InterPro" id="IPR016828">
    <property type="entry name" value="Alpha-L-arabinofuranosidase"/>
</dbReference>
<evidence type="ECO:0000256" key="6">
    <source>
        <dbReference type="PIRSR" id="PIRSR606710-2"/>
    </source>
</evidence>
<name>A0A4Q5L9I4_9BACT</name>
<dbReference type="SUPFAM" id="SSF75005">
    <property type="entry name" value="Arabinanase/levansucrase/invertase"/>
    <property type="match status" value="1"/>
</dbReference>
<dbReference type="OrthoDB" id="177947at2"/>
<dbReference type="Proteomes" id="UP000294155">
    <property type="component" value="Unassembled WGS sequence"/>
</dbReference>
<dbReference type="PANTHER" id="PTHR43817:SF1">
    <property type="entry name" value="HYDROLASE, FAMILY 43, PUTATIVE (AFU_ORTHOLOGUE AFUA_3G01660)-RELATED"/>
    <property type="match status" value="1"/>
</dbReference>
<feature type="region of interest" description="Disordered" evidence="8">
    <location>
        <begin position="313"/>
        <end position="340"/>
    </location>
</feature>
<evidence type="ECO:0000313" key="9">
    <source>
        <dbReference type="EMBL" id="RYU78188.1"/>
    </source>
</evidence>
<keyword evidence="10" id="KW-1185">Reference proteome</keyword>
<evidence type="ECO:0000256" key="7">
    <source>
        <dbReference type="RuleBase" id="RU361187"/>
    </source>
</evidence>
<keyword evidence="4 7" id="KW-0326">Glycosidase</keyword>
<feature type="site" description="Important for catalytic activity, responsible for pKa modulation of the active site Glu and correct orientation of both the proton donor and substrate" evidence="6">
    <location>
        <position position="148"/>
    </location>
</feature>
<keyword evidence="3 7" id="KW-0378">Hydrolase</keyword>
<feature type="active site" description="Proton donor" evidence="5">
    <location>
        <position position="210"/>
    </location>
</feature>
<dbReference type="EMBL" id="SEWE01000034">
    <property type="protein sequence ID" value="RYU78188.1"/>
    <property type="molecule type" value="Genomic_DNA"/>
</dbReference>
<dbReference type="InterPro" id="IPR023296">
    <property type="entry name" value="Glyco_hydro_beta-prop_sf"/>
</dbReference>
<dbReference type="PIRSF" id="PIRSF025414">
    <property type="entry name" value="Alpha-L-arabinofuranosidase"/>
    <property type="match status" value="1"/>
</dbReference>
<dbReference type="GO" id="GO:0004553">
    <property type="term" value="F:hydrolase activity, hydrolyzing O-glycosyl compounds"/>
    <property type="evidence" value="ECO:0007669"/>
    <property type="project" value="InterPro"/>
</dbReference>
<evidence type="ECO:0000256" key="4">
    <source>
        <dbReference type="ARBA" id="ARBA00023295"/>
    </source>
</evidence>
<evidence type="ECO:0000256" key="5">
    <source>
        <dbReference type="PIRSR" id="PIRSR606710-1"/>
    </source>
</evidence>